<dbReference type="EMBL" id="MBFU01000067">
    <property type="protein sequence ID" value="PWA02638.1"/>
    <property type="molecule type" value="Genomic_DNA"/>
</dbReference>
<comment type="caution">
    <text evidence="9">The sequence shown here is derived from an EMBL/GenBank/DDBJ whole genome shotgun (WGS) entry which is preliminary data.</text>
</comment>
<dbReference type="InterPro" id="IPR019821">
    <property type="entry name" value="Kinesin_motor_CS"/>
</dbReference>
<name>A0A2U1JCE3_SMIAN</name>
<dbReference type="InterPro" id="IPR027417">
    <property type="entry name" value="P-loop_NTPase"/>
</dbReference>
<evidence type="ECO:0000256" key="3">
    <source>
        <dbReference type="ARBA" id="ARBA00023054"/>
    </source>
</evidence>
<feature type="region of interest" description="Disordered" evidence="7">
    <location>
        <begin position="1961"/>
        <end position="2009"/>
    </location>
</feature>
<comment type="similarity">
    <text evidence="5">Belongs to the TRAFAC class myosin-kinesin ATPase superfamily. Kinesin family.</text>
</comment>
<dbReference type="Gene3D" id="3.40.850.10">
    <property type="entry name" value="Kinesin motor domain"/>
    <property type="match status" value="1"/>
</dbReference>
<dbReference type="PROSITE" id="PS50067">
    <property type="entry name" value="KINESIN_MOTOR_2"/>
    <property type="match status" value="1"/>
</dbReference>
<feature type="domain" description="Kinesin motor" evidence="8">
    <location>
        <begin position="4"/>
        <end position="352"/>
    </location>
</feature>
<dbReference type="Pfam" id="PF00225">
    <property type="entry name" value="Kinesin"/>
    <property type="match status" value="1"/>
</dbReference>
<feature type="region of interest" description="Disordered" evidence="7">
    <location>
        <begin position="1899"/>
        <end position="1946"/>
    </location>
</feature>
<dbReference type="PRINTS" id="PR00380">
    <property type="entry name" value="KINESINHEAVY"/>
</dbReference>
<keyword evidence="1 5" id="KW-0547">Nucleotide-binding</keyword>
<dbReference type="Proteomes" id="UP000245591">
    <property type="component" value="Unassembled WGS sequence"/>
</dbReference>
<dbReference type="PROSITE" id="PS00411">
    <property type="entry name" value="KINESIN_MOTOR_1"/>
    <property type="match status" value="1"/>
</dbReference>
<dbReference type="PANTHER" id="PTHR47968:SF75">
    <property type="entry name" value="CENTROMERE-ASSOCIATED PROTEIN E"/>
    <property type="match status" value="1"/>
</dbReference>
<dbReference type="PANTHER" id="PTHR47968">
    <property type="entry name" value="CENTROMERE PROTEIN E"/>
    <property type="match status" value="1"/>
</dbReference>
<feature type="coiled-coil region" evidence="6">
    <location>
        <begin position="785"/>
        <end position="1186"/>
    </location>
</feature>
<dbReference type="GO" id="GO:0005524">
    <property type="term" value="F:ATP binding"/>
    <property type="evidence" value="ECO:0007669"/>
    <property type="project" value="UniProtKB-UniRule"/>
</dbReference>
<dbReference type="GO" id="GO:0003777">
    <property type="term" value="F:microtubule motor activity"/>
    <property type="evidence" value="ECO:0007669"/>
    <property type="project" value="InterPro"/>
</dbReference>
<dbReference type="InterPro" id="IPR036961">
    <property type="entry name" value="Kinesin_motor_dom_sf"/>
</dbReference>
<feature type="binding site" evidence="5">
    <location>
        <begin position="93"/>
        <end position="100"/>
    </location>
    <ligand>
        <name>ATP</name>
        <dbReference type="ChEBI" id="CHEBI:30616"/>
    </ligand>
</feature>
<dbReference type="FunFam" id="3.40.850.10:FF:000177">
    <property type="entry name" value="Kinesin-like protein"/>
    <property type="match status" value="1"/>
</dbReference>
<dbReference type="SMART" id="SM00129">
    <property type="entry name" value="KISc"/>
    <property type="match status" value="1"/>
</dbReference>
<feature type="coiled-coil region" evidence="6">
    <location>
        <begin position="1770"/>
        <end position="1797"/>
    </location>
</feature>
<evidence type="ECO:0000313" key="10">
    <source>
        <dbReference type="Proteomes" id="UP000245591"/>
    </source>
</evidence>
<feature type="coiled-coil region" evidence="6">
    <location>
        <begin position="405"/>
        <end position="549"/>
    </location>
</feature>
<feature type="coiled-coil region" evidence="6">
    <location>
        <begin position="1590"/>
        <end position="1666"/>
    </location>
</feature>
<keyword evidence="2 5" id="KW-0067">ATP-binding</keyword>
<evidence type="ECO:0000256" key="7">
    <source>
        <dbReference type="SAM" id="MobiDB-lite"/>
    </source>
</evidence>
<feature type="coiled-coil region" evidence="6">
    <location>
        <begin position="1707"/>
        <end position="1734"/>
    </location>
</feature>
<feature type="compositionally biased region" description="Polar residues" evidence="7">
    <location>
        <begin position="1902"/>
        <end position="1915"/>
    </location>
</feature>
<keyword evidence="4 5" id="KW-0505">Motor protein</keyword>
<reference evidence="9 10" key="1">
    <citation type="journal article" date="2018" name="MBio">
        <title>Comparative Genomics Reveals the Core Gene Toolbox for the Fungus-Insect Symbiosis.</title>
        <authorList>
            <person name="Wang Y."/>
            <person name="Stata M."/>
            <person name="Wang W."/>
            <person name="Stajich J.E."/>
            <person name="White M.M."/>
            <person name="Moncalvo J.M."/>
        </authorList>
    </citation>
    <scope>NUCLEOTIDE SEQUENCE [LARGE SCALE GENOMIC DNA]</scope>
    <source>
        <strain evidence="9 10">AUS-126-30</strain>
    </source>
</reference>
<evidence type="ECO:0000259" key="8">
    <source>
        <dbReference type="PROSITE" id="PS50067"/>
    </source>
</evidence>
<dbReference type="SUPFAM" id="SSF52540">
    <property type="entry name" value="P-loop containing nucleoside triphosphate hydrolases"/>
    <property type="match status" value="1"/>
</dbReference>
<evidence type="ECO:0000256" key="2">
    <source>
        <dbReference type="ARBA" id="ARBA00022840"/>
    </source>
</evidence>
<protein>
    <recommendedName>
        <fullName evidence="8">Kinesin motor domain-containing protein</fullName>
    </recommendedName>
</protein>
<gene>
    <name evidence="9" type="ORF">BB558_001202</name>
</gene>
<feature type="coiled-coil region" evidence="6">
    <location>
        <begin position="1215"/>
        <end position="1336"/>
    </location>
</feature>
<keyword evidence="10" id="KW-1185">Reference proteome</keyword>
<feature type="coiled-coil region" evidence="6">
    <location>
        <begin position="640"/>
        <end position="742"/>
    </location>
</feature>
<dbReference type="InterPro" id="IPR001752">
    <property type="entry name" value="Kinesin_motor_dom"/>
</dbReference>
<sequence>MKDNINVAIRIRPLNDRELSESSDANSLIPWTVNGNSISQKLKIDNRISLGPTYTFDTIYDQQKKSQDIYNCDVKGIVASSMNGINGTVFAYGQTSSGKTYTMYGDENEPGIIKMAVRNVFEHIKNTPERQFLIRVSYLEIYNEVISDLIDTSKKNLRIGENLKREIFVRDSTEQIVLSPQEVDLILQRGEKNRHIGCTNMNERSSRSHTIFRIIIESGDKKTNDEKPGKRLSENGIDGSVFSGSVKISSLSLVDLAGSERVGHTGAEGMRLREGAHINKSLLALGTVIAKLAESDSDRGHIPYRDSKLTRILQSSLGGNSRTVIICTITLAEPYSDETHSTLKFANRAKTITNQPEINVELRGDALLRRLKRVDQLEKEVFEMQKVSAMKDDMSEQNKILTSKLNWSENNRQKLEFDINSLKEEISSIKDNIKVPAIMETTETQTELNLIENFENSIQNLNQNLHSLSEEVDNKNQEIQKYKTALEISEENNTISKNRYTEIQTAMELQKQQLNAMLENAIKEKDKYIEELKKSILNLENQNLKQSVEVEKLVIENNNYKLTTVAEISTIRNSLDEQLFKTNKLEELYTISEKNLSDKSKELEQMEISHKDKVEEIKLKLIMDIENKERDLKANFDKELALKDNILTELEKENQDLNKKIQTNKIDTDNEITNLQKKLDEARELNKEIVSEKQNIVQQSTDSFKNKELELNDTRDKNHKEMQDLKDEIKKYSLENSVLEKARISIELSLSENLDKTKAIEQEISEQKIKFSELNELYLNSKEISKLAEEKIKAQETDISNYQSQIAHISERAEEAENDFITQIKNANDEKNHLFEKLKFIQDQIEKEMLKCDEVKELEDFYQKEIKELEDKNSSMSEKIKDFEILVEKLNKESIQVSSELEANLKNKIEQLEASNKEFSLLLEESRSKVIEVNENYSRLETEFKNLKDNYDNLSKELSINLAEKESKDETLQVTRKKLDQLAESMSKEKEEYVKKIEDLEQSLVETKSEIENLNKKVNKATIENEELLAKVNDLTQDISNRERVHEEQVEKDKADLLILQNSNTENLSKIKIELDNQILKNNNLSQEINSYKSDIEKMKLEKESFENSIKNTNDSVNKYKDQINILESKLIEKEEFVSNLESKISQIDKELVEKNNQIQEQCEKIKILEIEIEKVENEIDFGSQNSEEHNRVVSERDRAMNMIEKAKSMMIELASIKDSEIENLEKELEKTKDSLKTEIEKSKKIDLDSIKNDYKNQISKLKQEHENTQKTTNDEIAKLQTKIDELNYTISETKQRLEVAEKTKMKALGSIGELQTQLEERKRTLKEKIEIINNNDQKVKSLYQQLDQAKYFLESSSISQNDTIKDIEEDYNSQINSLNDKIDIRDKILNEVRQDLESANQEIEKMKNELEEEKSRYENKIATVEANHEKTISQLESEKQKLEDEVASKSEYISGMLERLKALKTSVLKINQDKTALEKRFKGDGLSLDKQAKTDHLKYAKNIHKSFFSIIAIYSDEIDVDKYKLSFELPKSESGLNREETKSISSEENLSIDGLEEELLNSNLNGSGGNDLNVNVYMKSLAEQAEFLCEFIQSKVASYEQKNSELTSKLEEVDFEFEDKSERIANVENELREKKLLISRYEDKIQRILDDLDSSNAKCDTLQEKIKSISQSKQQEINKLLSQHQSVIEGIKKSSEKQIYALRSVIDEQLAKLDAANTEVQRLVERNNHLLSESEGIVDQSERNTGRMRYNSDTKNVTQFSGEGNPSEITSYKLQIKNLRSQLAELRNELKKQMFLKSSEMSSSQNLKAQVAELVAERDMLRMYAKENIDEKSDSNNSPIVGISMDTLKNLSRAITSPIKKAPQNTSPISSNYRTLVKNETRGMAENKGINRVKFQEIHDSQQNTNTNSKPDPNTQKRRVRRRVENSSEETSSNNMYFEMPKRSPLPSVDPIHLKSVLKPTIESNSGTPSMRSIINIERSATKMQPVQNSRRKRGAGGDDFSPECSQQ</sequence>
<dbReference type="GO" id="GO:0007018">
    <property type="term" value="P:microtubule-based movement"/>
    <property type="evidence" value="ECO:0007669"/>
    <property type="project" value="InterPro"/>
</dbReference>
<evidence type="ECO:0000256" key="6">
    <source>
        <dbReference type="SAM" id="Coils"/>
    </source>
</evidence>
<proteinExistence type="inferred from homology"/>
<feature type="compositionally biased region" description="Polar residues" evidence="7">
    <location>
        <begin position="1963"/>
        <end position="1974"/>
    </location>
</feature>
<organism evidence="9 10">
    <name type="scientific">Smittium angustum</name>
    <dbReference type="NCBI Taxonomy" id="133377"/>
    <lineage>
        <taxon>Eukaryota</taxon>
        <taxon>Fungi</taxon>
        <taxon>Fungi incertae sedis</taxon>
        <taxon>Zoopagomycota</taxon>
        <taxon>Kickxellomycotina</taxon>
        <taxon>Harpellomycetes</taxon>
        <taxon>Harpellales</taxon>
        <taxon>Legeriomycetaceae</taxon>
        <taxon>Smittium</taxon>
    </lineage>
</organism>
<dbReference type="Gene3D" id="1.10.287.1490">
    <property type="match status" value="1"/>
</dbReference>
<evidence type="ECO:0000256" key="5">
    <source>
        <dbReference type="PROSITE-ProRule" id="PRU00283"/>
    </source>
</evidence>
<keyword evidence="3 6" id="KW-0175">Coiled coil</keyword>
<evidence type="ECO:0000256" key="1">
    <source>
        <dbReference type="ARBA" id="ARBA00022741"/>
    </source>
</evidence>
<dbReference type="GO" id="GO:0008017">
    <property type="term" value="F:microtubule binding"/>
    <property type="evidence" value="ECO:0007669"/>
    <property type="project" value="InterPro"/>
</dbReference>
<evidence type="ECO:0000313" key="9">
    <source>
        <dbReference type="EMBL" id="PWA02638.1"/>
    </source>
</evidence>
<feature type="coiled-coil region" evidence="6">
    <location>
        <begin position="1390"/>
        <end position="1481"/>
    </location>
</feature>
<dbReference type="InterPro" id="IPR027640">
    <property type="entry name" value="Kinesin-like_fam"/>
</dbReference>
<evidence type="ECO:0000256" key="4">
    <source>
        <dbReference type="ARBA" id="ARBA00023175"/>
    </source>
</evidence>
<accession>A0A2U1JCE3</accession>